<feature type="transmembrane region" description="Helical" evidence="15">
    <location>
        <begin position="63"/>
        <end position="85"/>
    </location>
</feature>
<dbReference type="InterPro" id="IPR036412">
    <property type="entry name" value="HAD-like_sf"/>
</dbReference>
<organism evidence="18 19">
    <name type="scientific">Paracoccus niistensis</name>
    <dbReference type="NCBI Taxonomy" id="632935"/>
    <lineage>
        <taxon>Bacteria</taxon>
        <taxon>Pseudomonadati</taxon>
        <taxon>Pseudomonadota</taxon>
        <taxon>Alphaproteobacteria</taxon>
        <taxon>Rhodobacterales</taxon>
        <taxon>Paracoccaceae</taxon>
        <taxon>Paracoccus</taxon>
    </lineage>
</organism>
<proteinExistence type="inferred from homology"/>
<evidence type="ECO:0000256" key="2">
    <source>
        <dbReference type="ARBA" id="ARBA00006024"/>
    </source>
</evidence>
<keyword evidence="12 15" id="KW-1133">Transmembrane helix</keyword>
<dbReference type="InterPro" id="IPR044492">
    <property type="entry name" value="P_typ_ATPase_HD_dom"/>
</dbReference>
<keyword evidence="3" id="KW-0813">Transport</keyword>
<dbReference type="EMBL" id="JBHLWE010000005">
    <property type="protein sequence ID" value="MFC0339542.1"/>
    <property type="molecule type" value="Genomic_DNA"/>
</dbReference>
<comment type="caution">
    <text evidence="18">The sequence shown here is derived from an EMBL/GenBank/DDBJ whole genome shotgun (WGS) entry which is preliminary data.</text>
</comment>
<feature type="domain" description="P-type ATPase A" evidence="17">
    <location>
        <begin position="191"/>
        <end position="292"/>
    </location>
</feature>
<evidence type="ECO:0000259" key="17">
    <source>
        <dbReference type="Pfam" id="PF00122"/>
    </source>
</evidence>
<dbReference type="InterPro" id="IPR018303">
    <property type="entry name" value="ATPase_P-typ_P_site"/>
</dbReference>
<feature type="transmembrane region" description="Helical" evidence="15">
    <location>
        <begin position="130"/>
        <end position="150"/>
    </location>
</feature>
<dbReference type="InterPro" id="IPR059000">
    <property type="entry name" value="ATPase_P-type_domA"/>
</dbReference>
<keyword evidence="5" id="KW-0597">Phosphoprotein</keyword>
<dbReference type="Gene3D" id="3.40.1110.10">
    <property type="entry name" value="Calcium-transporting ATPase, cytoplasmic domain N"/>
    <property type="match status" value="1"/>
</dbReference>
<comment type="subcellular location">
    <subcellularLocation>
        <location evidence="1">Cell membrane</location>
        <topology evidence="1">Multi-pass membrane protein</topology>
    </subcellularLocation>
</comment>
<gene>
    <name evidence="18" type="ORF">ACFFII_02030</name>
</gene>
<keyword evidence="19" id="KW-1185">Reference proteome</keyword>
<dbReference type="SUPFAM" id="SSF81653">
    <property type="entry name" value="Calcium ATPase, transduction domain A"/>
    <property type="match status" value="1"/>
</dbReference>
<feature type="compositionally biased region" description="Basic residues" evidence="16">
    <location>
        <begin position="1"/>
        <end position="14"/>
    </location>
</feature>
<evidence type="ECO:0000256" key="10">
    <source>
        <dbReference type="ARBA" id="ARBA00022842"/>
    </source>
</evidence>
<evidence type="ECO:0000256" key="4">
    <source>
        <dbReference type="ARBA" id="ARBA00022475"/>
    </source>
</evidence>
<evidence type="ECO:0000256" key="5">
    <source>
        <dbReference type="ARBA" id="ARBA00022553"/>
    </source>
</evidence>
<evidence type="ECO:0000313" key="18">
    <source>
        <dbReference type="EMBL" id="MFC0339542.1"/>
    </source>
</evidence>
<dbReference type="Pfam" id="PF00122">
    <property type="entry name" value="E1-E2_ATPase"/>
    <property type="match status" value="1"/>
</dbReference>
<feature type="transmembrane region" description="Helical" evidence="15">
    <location>
        <begin position="97"/>
        <end position="118"/>
    </location>
</feature>
<dbReference type="PANTHER" id="PTHR43520">
    <property type="entry name" value="ATP7, ISOFORM B"/>
    <property type="match status" value="1"/>
</dbReference>
<dbReference type="SFLD" id="SFLDG00002">
    <property type="entry name" value="C1.7:_P-type_atpase_like"/>
    <property type="match status" value="1"/>
</dbReference>
<dbReference type="SUPFAM" id="SSF81665">
    <property type="entry name" value="Calcium ATPase, transmembrane domain M"/>
    <property type="match status" value="1"/>
</dbReference>
<reference evidence="18 19" key="1">
    <citation type="submission" date="2024-09" db="EMBL/GenBank/DDBJ databases">
        <authorList>
            <person name="Sun Q."/>
            <person name="Mori K."/>
        </authorList>
    </citation>
    <scope>NUCLEOTIDE SEQUENCE [LARGE SCALE GENOMIC DNA]</scope>
    <source>
        <strain evidence="18 19">KCTC 22789</strain>
    </source>
</reference>
<keyword evidence="4 15" id="KW-1003">Cell membrane</keyword>
<evidence type="ECO:0000256" key="8">
    <source>
        <dbReference type="ARBA" id="ARBA00022741"/>
    </source>
</evidence>
<dbReference type="NCBIfam" id="TIGR01512">
    <property type="entry name" value="ATPase-IB2_Cd"/>
    <property type="match status" value="1"/>
</dbReference>
<dbReference type="InterPro" id="IPR027256">
    <property type="entry name" value="P-typ_ATPase_IB"/>
</dbReference>
<evidence type="ECO:0000256" key="3">
    <source>
        <dbReference type="ARBA" id="ARBA00022448"/>
    </source>
</evidence>
<dbReference type="PRINTS" id="PR00120">
    <property type="entry name" value="HATPASE"/>
</dbReference>
<dbReference type="InterPro" id="IPR023298">
    <property type="entry name" value="ATPase_P-typ_TM_dom_sf"/>
</dbReference>
<keyword evidence="14 15" id="KW-0472">Membrane</keyword>
<keyword evidence="11" id="KW-1278">Translocase</keyword>
<keyword evidence="6 15" id="KW-0812">Transmembrane</keyword>
<feature type="region of interest" description="Disordered" evidence="16">
    <location>
        <begin position="1"/>
        <end position="32"/>
    </location>
</feature>
<evidence type="ECO:0000256" key="9">
    <source>
        <dbReference type="ARBA" id="ARBA00022840"/>
    </source>
</evidence>
<accession>A0ABV6HZZ5</accession>
<dbReference type="InterPro" id="IPR023214">
    <property type="entry name" value="HAD_sf"/>
</dbReference>
<dbReference type="NCBIfam" id="TIGR01494">
    <property type="entry name" value="ATPase_P-type"/>
    <property type="match status" value="1"/>
</dbReference>
<evidence type="ECO:0000313" key="19">
    <source>
        <dbReference type="Proteomes" id="UP001589799"/>
    </source>
</evidence>
<feature type="transmembrane region" description="Helical" evidence="15">
    <location>
        <begin position="677"/>
        <end position="697"/>
    </location>
</feature>
<dbReference type="SFLD" id="SFLDS00003">
    <property type="entry name" value="Haloacid_Dehalogenase"/>
    <property type="match status" value="1"/>
</dbReference>
<keyword evidence="8 15" id="KW-0547">Nucleotide-binding</keyword>
<keyword evidence="10" id="KW-0460">Magnesium</keyword>
<dbReference type="PANTHER" id="PTHR43520:SF5">
    <property type="entry name" value="CATION-TRANSPORTING P-TYPE ATPASE-RELATED"/>
    <property type="match status" value="1"/>
</dbReference>
<dbReference type="InterPro" id="IPR001757">
    <property type="entry name" value="P_typ_ATPase"/>
</dbReference>
<sequence length="704" mass="74753">MSSPPAHHHGHQNHLAHASAPRDGEGQRGDSQIVAANGSSHSEHAGHGGHDHGAMVADYRRRFWLVLALTPPILLLSPMIQHWLGIAETLAFPGDRYVIFVLSSIAYIYGGWPFLTGFTSELRKRQPGMMTLISIAISAAYFFSVAVTFGFPGEELYWELVTLIAIMLLGHWIEMRSVMGASRALEELVRLLPDSATRIRADGTSEEVPISTLQPGDKVIVRPGAKVPVDGQIIEGSSGFNEAMLTGESRPVTKGVGAAAIGGAINGASAVTIKVTATGDATYLSQVIELVKKAQATRSRTQDVANRAAAWLTYIALIVGFGTLFVWWLFLDAPLEFAIERMVTVMVVACPHALGLAVPLVVAVSTSLSAGNGLLIRDRAAFERARNLSAVVFDKTGTLTEGRFGISDIVLLADGDKNEELSFAAAAESQSEHPIAHGIVAEAKDRGIPIPKATDVSNITGEGIVAKVDGQDVRIVSPGHLARQGNAIAHNSLKHLEGQGKTVVVLVRDGEPRALFALADIVRPESKEAIAELKSLGISSIMLTGDAEGVAKTVSEELGITEYFAEVLPDQKSQKIEELQARRLSVAMVGDGVNDAPALVVADLGIAIGAGTDVAVESADVVLVRSDPRDVGAILGLSRATYRKMVQNLAWATGYNAIAIPMAAGITFGTGFMMTPAVAAVFMSASTIIVAINAQFLRSYRRHK</sequence>
<name>A0ABV6HZZ5_9RHOB</name>
<evidence type="ECO:0000256" key="1">
    <source>
        <dbReference type="ARBA" id="ARBA00004651"/>
    </source>
</evidence>
<evidence type="ECO:0000256" key="13">
    <source>
        <dbReference type="ARBA" id="ARBA00023065"/>
    </source>
</evidence>
<dbReference type="SFLD" id="SFLDF00027">
    <property type="entry name" value="p-type_atpase"/>
    <property type="match status" value="1"/>
</dbReference>
<protein>
    <submittedName>
        <fullName evidence="18">Heavy metal translocating P-type ATPase</fullName>
    </submittedName>
</protein>
<keyword evidence="13" id="KW-0406">Ion transport</keyword>
<comment type="similarity">
    <text evidence="2 15">Belongs to the cation transport ATPase (P-type) (TC 3.A.3) family. Type IB subfamily.</text>
</comment>
<evidence type="ECO:0000256" key="6">
    <source>
        <dbReference type="ARBA" id="ARBA00022692"/>
    </source>
</evidence>
<evidence type="ECO:0000256" key="16">
    <source>
        <dbReference type="SAM" id="MobiDB-lite"/>
    </source>
</evidence>
<dbReference type="Proteomes" id="UP001589799">
    <property type="component" value="Unassembled WGS sequence"/>
</dbReference>
<evidence type="ECO:0000256" key="15">
    <source>
        <dbReference type="RuleBase" id="RU362081"/>
    </source>
</evidence>
<dbReference type="Gene3D" id="2.70.150.10">
    <property type="entry name" value="Calcium-transporting ATPase, cytoplasmic transduction domain A"/>
    <property type="match status" value="1"/>
</dbReference>
<evidence type="ECO:0000256" key="7">
    <source>
        <dbReference type="ARBA" id="ARBA00022723"/>
    </source>
</evidence>
<dbReference type="RefSeq" id="WP_377697213.1">
    <property type="nucleotide sequence ID" value="NZ_JBHLWE010000005.1"/>
</dbReference>
<evidence type="ECO:0000256" key="12">
    <source>
        <dbReference type="ARBA" id="ARBA00022989"/>
    </source>
</evidence>
<dbReference type="NCBIfam" id="TIGR01525">
    <property type="entry name" value="ATPase-IB_hvy"/>
    <property type="match status" value="1"/>
</dbReference>
<dbReference type="InterPro" id="IPR023299">
    <property type="entry name" value="ATPase_P-typ_cyto_dom_N"/>
</dbReference>
<dbReference type="SUPFAM" id="SSF56784">
    <property type="entry name" value="HAD-like"/>
    <property type="match status" value="1"/>
</dbReference>
<keyword evidence="9 15" id="KW-0067">ATP-binding</keyword>
<evidence type="ECO:0000256" key="14">
    <source>
        <dbReference type="ARBA" id="ARBA00023136"/>
    </source>
</evidence>
<dbReference type="Gene3D" id="3.40.50.1000">
    <property type="entry name" value="HAD superfamily/HAD-like"/>
    <property type="match status" value="1"/>
</dbReference>
<dbReference type="Pfam" id="PF00702">
    <property type="entry name" value="Hydrolase"/>
    <property type="match status" value="1"/>
</dbReference>
<dbReference type="PRINTS" id="PR00119">
    <property type="entry name" value="CATATPASE"/>
</dbReference>
<dbReference type="NCBIfam" id="TIGR01511">
    <property type="entry name" value="ATPase-IB1_Cu"/>
    <property type="match status" value="1"/>
</dbReference>
<feature type="transmembrane region" description="Helical" evidence="15">
    <location>
        <begin position="649"/>
        <end position="671"/>
    </location>
</feature>
<feature type="transmembrane region" description="Helical" evidence="15">
    <location>
        <begin position="308"/>
        <end position="330"/>
    </location>
</feature>
<dbReference type="PROSITE" id="PS00154">
    <property type="entry name" value="ATPASE_E1_E2"/>
    <property type="match status" value="1"/>
</dbReference>
<dbReference type="InterPro" id="IPR008250">
    <property type="entry name" value="ATPase_P-typ_transduc_dom_A_sf"/>
</dbReference>
<evidence type="ECO:0000256" key="11">
    <source>
        <dbReference type="ARBA" id="ARBA00022967"/>
    </source>
</evidence>
<feature type="transmembrane region" description="Helical" evidence="15">
    <location>
        <begin position="156"/>
        <end position="173"/>
    </location>
</feature>
<keyword evidence="7 15" id="KW-0479">Metal-binding</keyword>